<organism evidence="3 4">
    <name type="scientific">Streptomyces cremeus</name>
    <dbReference type="NCBI Taxonomy" id="66881"/>
    <lineage>
        <taxon>Bacteria</taxon>
        <taxon>Bacillati</taxon>
        <taxon>Actinomycetota</taxon>
        <taxon>Actinomycetes</taxon>
        <taxon>Kitasatosporales</taxon>
        <taxon>Streptomycetaceae</taxon>
        <taxon>Streptomyces</taxon>
    </lineage>
</organism>
<dbReference type="RefSeq" id="WP_380837367.1">
    <property type="nucleotide sequence ID" value="NZ_BAAAXE010000013.1"/>
</dbReference>
<dbReference type="EMBL" id="JBHMCR010000010">
    <property type="protein sequence ID" value="MFB9522544.1"/>
    <property type="molecule type" value="Genomic_DNA"/>
</dbReference>
<name>A0ABV5PH44_STRCM</name>
<dbReference type="SUPFAM" id="SSF63817">
    <property type="entry name" value="Sortase"/>
    <property type="match status" value="1"/>
</dbReference>
<dbReference type="InterPro" id="IPR023365">
    <property type="entry name" value="Sortase_dom-sf"/>
</dbReference>
<dbReference type="CDD" id="cd05830">
    <property type="entry name" value="Sortase_E"/>
    <property type="match status" value="1"/>
</dbReference>
<evidence type="ECO:0000313" key="3">
    <source>
        <dbReference type="EMBL" id="MFB9522544.1"/>
    </source>
</evidence>
<dbReference type="NCBIfam" id="NF033747">
    <property type="entry name" value="class_E_sortase"/>
    <property type="match status" value="1"/>
</dbReference>
<proteinExistence type="predicted"/>
<dbReference type="Gene3D" id="2.40.260.10">
    <property type="entry name" value="Sortase"/>
    <property type="match status" value="1"/>
</dbReference>
<dbReference type="Proteomes" id="UP001589718">
    <property type="component" value="Unassembled WGS sequence"/>
</dbReference>
<dbReference type="InterPro" id="IPR042003">
    <property type="entry name" value="Sortase_E"/>
</dbReference>
<dbReference type="InterPro" id="IPR053465">
    <property type="entry name" value="Sortase_Class_E"/>
</dbReference>
<reference evidence="3 4" key="1">
    <citation type="submission" date="2024-09" db="EMBL/GenBank/DDBJ databases">
        <authorList>
            <person name="Sun Q."/>
            <person name="Mori K."/>
        </authorList>
    </citation>
    <scope>NUCLEOTIDE SEQUENCE [LARGE SCALE GENOMIC DNA]</scope>
    <source>
        <strain evidence="3 4">JCM 4362</strain>
    </source>
</reference>
<keyword evidence="1" id="KW-0378">Hydrolase</keyword>
<accession>A0ABV5PH44</accession>
<dbReference type="Pfam" id="PF04203">
    <property type="entry name" value="Sortase"/>
    <property type="match status" value="1"/>
</dbReference>
<comment type="caution">
    <text evidence="3">The sequence shown here is derived from an EMBL/GenBank/DDBJ whole genome shotgun (WGS) entry which is preliminary data.</text>
</comment>
<dbReference type="InterPro" id="IPR005754">
    <property type="entry name" value="Sortase"/>
</dbReference>
<evidence type="ECO:0000256" key="2">
    <source>
        <dbReference type="SAM" id="MobiDB-lite"/>
    </source>
</evidence>
<evidence type="ECO:0000256" key="1">
    <source>
        <dbReference type="ARBA" id="ARBA00022801"/>
    </source>
</evidence>
<feature type="region of interest" description="Disordered" evidence="2">
    <location>
        <begin position="31"/>
        <end position="92"/>
    </location>
</feature>
<dbReference type="NCBIfam" id="TIGR01076">
    <property type="entry name" value="sortase_fam"/>
    <property type="match status" value="1"/>
</dbReference>
<feature type="compositionally biased region" description="Low complexity" evidence="2">
    <location>
        <begin position="51"/>
        <end position="76"/>
    </location>
</feature>
<evidence type="ECO:0000313" key="4">
    <source>
        <dbReference type="Proteomes" id="UP001589718"/>
    </source>
</evidence>
<gene>
    <name evidence="3" type="ORF">ACFFTU_21600</name>
</gene>
<protein>
    <submittedName>
        <fullName evidence="3">Class E sortase</fullName>
    </submittedName>
</protein>
<keyword evidence="4" id="KW-1185">Reference proteome</keyword>
<sequence>MLLLLVVHQVWWTNREARAGAQEAVRSLVREWEDPDGGAPSPEGPGEQARPELPGDLPEDLPGGPPEQTAPGGRAAPRPHPVGKAPQPPDAPRWDQAYAVLRIPGLGVVAPVARGVAKRGVLDKGYVGHYPGTALPGRAGNVALAGHRNTHGEPFRRLDRLGRGDEVVVETRDAVHTYVVSGGVPQTSARDVGVIAPVPRSAVHPGRGFSEPGHYLTLTTCTPEFTSTHRLVIWATLARTTPK</sequence>